<reference evidence="1" key="2">
    <citation type="journal article" date="2015" name="Data Brief">
        <title>Shoot transcriptome of the giant reed, Arundo donax.</title>
        <authorList>
            <person name="Barrero R.A."/>
            <person name="Guerrero F.D."/>
            <person name="Moolhuijzen P."/>
            <person name="Goolsby J.A."/>
            <person name="Tidwell J."/>
            <person name="Bellgard S.E."/>
            <person name="Bellgard M.I."/>
        </authorList>
    </citation>
    <scope>NUCLEOTIDE SEQUENCE</scope>
    <source>
        <tissue evidence="1">Shoot tissue taken approximately 20 cm above the soil surface</tissue>
    </source>
</reference>
<organism evidence="1">
    <name type="scientific">Arundo donax</name>
    <name type="common">Giant reed</name>
    <name type="synonym">Donax arundinaceus</name>
    <dbReference type="NCBI Taxonomy" id="35708"/>
    <lineage>
        <taxon>Eukaryota</taxon>
        <taxon>Viridiplantae</taxon>
        <taxon>Streptophyta</taxon>
        <taxon>Embryophyta</taxon>
        <taxon>Tracheophyta</taxon>
        <taxon>Spermatophyta</taxon>
        <taxon>Magnoliopsida</taxon>
        <taxon>Liliopsida</taxon>
        <taxon>Poales</taxon>
        <taxon>Poaceae</taxon>
        <taxon>PACMAD clade</taxon>
        <taxon>Arundinoideae</taxon>
        <taxon>Arundineae</taxon>
        <taxon>Arundo</taxon>
    </lineage>
</organism>
<accession>A0A0A8ZQB3</accession>
<evidence type="ECO:0000313" key="1">
    <source>
        <dbReference type="EMBL" id="JAD37017.1"/>
    </source>
</evidence>
<proteinExistence type="predicted"/>
<dbReference type="EMBL" id="GBRH01260878">
    <property type="protein sequence ID" value="JAD37017.1"/>
    <property type="molecule type" value="Transcribed_RNA"/>
</dbReference>
<reference evidence="1" key="1">
    <citation type="submission" date="2014-09" db="EMBL/GenBank/DDBJ databases">
        <authorList>
            <person name="Magalhaes I.L.F."/>
            <person name="Oliveira U."/>
            <person name="Santos F.R."/>
            <person name="Vidigal T.H.D.A."/>
            <person name="Brescovit A.D."/>
            <person name="Santos A.J."/>
        </authorList>
    </citation>
    <scope>NUCLEOTIDE SEQUENCE</scope>
    <source>
        <tissue evidence="1">Shoot tissue taken approximately 20 cm above the soil surface</tissue>
    </source>
</reference>
<sequence length="8" mass="963">MLSMFGMF</sequence>
<name>A0A0A8ZQB3_ARUDO</name>
<protein>
    <submittedName>
        <fullName evidence="1">Uncharacterized protein</fullName>
    </submittedName>
</protein>